<dbReference type="Pfam" id="PF03566">
    <property type="entry name" value="Peptidase_A21"/>
    <property type="match status" value="1"/>
</dbReference>
<dbReference type="InterPro" id="IPR029053">
    <property type="entry name" value="Viral_coat"/>
</dbReference>
<keyword evidence="2" id="KW-0946">Virion</keyword>
<name>A0A9E9FUN8_9VIRU</name>
<organism evidence="4">
    <name type="scientific">Avian associated hepe-like virus 10</name>
    <dbReference type="NCBI Taxonomy" id="2996224"/>
    <lineage>
        <taxon>Viruses</taxon>
        <taxon>Riboviria</taxon>
        <taxon>Orthornavirae</taxon>
        <taxon>Kitrinoviricota</taxon>
        <taxon>Alsuviricetes</taxon>
        <taxon>Hepelivirales</taxon>
        <taxon>Hepeviridae</taxon>
    </lineage>
</organism>
<accession>A0A9E9FUN8</accession>
<feature type="compositionally biased region" description="Basic residues" evidence="3">
    <location>
        <begin position="10"/>
        <end position="19"/>
    </location>
</feature>
<dbReference type="InterPro" id="IPR005313">
    <property type="entry name" value="Peptidase_N2"/>
</dbReference>
<comment type="subcellular location">
    <subcellularLocation>
        <location evidence="1">Virion</location>
    </subcellularLocation>
</comment>
<evidence type="ECO:0000256" key="2">
    <source>
        <dbReference type="ARBA" id="ARBA00022844"/>
    </source>
</evidence>
<dbReference type="Gene3D" id="2.60.120.20">
    <property type="match status" value="1"/>
</dbReference>
<protein>
    <submittedName>
        <fullName evidence="4">Capsid protein</fullName>
    </submittedName>
</protein>
<evidence type="ECO:0000256" key="3">
    <source>
        <dbReference type="SAM" id="MobiDB-lite"/>
    </source>
</evidence>
<evidence type="ECO:0000313" key="4">
    <source>
        <dbReference type="EMBL" id="WAP91248.1"/>
    </source>
</evidence>
<evidence type="ECO:0000256" key="1">
    <source>
        <dbReference type="ARBA" id="ARBA00004328"/>
    </source>
</evidence>
<reference evidence="4" key="1">
    <citation type="submission" date="2022-07" db="EMBL/GenBank/DDBJ databases">
        <title>Novel Viral and Microbial Species in a Translocated Toutouwai (Petroica longipes) Population from Aotearoa/New Zealand.</title>
        <authorList>
            <person name="French R.K."/>
            <person name="Stone Z.L."/>
            <person name="Parker K.A."/>
            <person name="Holmes E.C."/>
        </authorList>
    </citation>
    <scope>NUCLEOTIDE SEQUENCE</scope>
    <source>
        <strain evidence="4">PELO9</strain>
    </source>
</reference>
<proteinExistence type="predicted"/>
<dbReference type="GO" id="GO:0044423">
    <property type="term" value="C:virion component"/>
    <property type="evidence" value="ECO:0007669"/>
    <property type="project" value="UniProtKB-KW"/>
</dbReference>
<dbReference type="EMBL" id="ON968937">
    <property type="protein sequence ID" value="WAP91248.1"/>
    <property type="molecule type" value="Genomic_RNA"/>
</dbReference>
<feature type="region of interest" description="Disordered" evidence="3">
    <location>
        <begin position="1"/>
        <end position="50"/>
    </location>
</feature>
<sequence>MPKKVANSKAAKKNNKKKTVRQDNKTKQPKAELMPTPPQPPKRQNKGVPGVGIRKTKLKFSTDGKRYIYKAINPCHSDGQNCAGVPNAVAEETCVVCARVDTTVNCPLEMSKLWNYQNASSDWFVGFVIPPWFDDCVLIIASAFQITKFDSIAALVNNSLEYPNWKSTTDAPTLVDGVWFCKITNPMFRTRAEIIAAGVEDYSNIRLIGRGLTLDLISDALNDRGSVTASQFNAPPSSINVNQSSGSGADMKLVSSVSGTQILFGQVSPKNITAADDRAYTNKAKYGCYMPVYMNVHDHLMLPGAHRPIVPSATTNTDGAININDNAISREFKIQVTTHDITTKVIITNDLGAVVLQESVTIDHSQSVFTDSKIDLTNIGIPTDTTVKISMFIDDAGDDGNSLNWFPFTVSKDHFWFRNNDSVSYTTVNISPASTTAPTTITGYFLDSFAAPIVFNSAIVTENPLAHKVYNPGQNTGIIWFQAISGASSIKVKGRMHCEAEAQSGSYWSGFNQAGACEDPKAITFVASLSHRLPHAFPASANNRGVLSELLAKLVSKIPLIGDLLSNLF</sequence>
<feature type="compositionally biased region" description="Basic and acidic residues" evidence="3">
    <location>
        <begin position="20"/>
        <end position="30"/>
    </location>
</feature>